<dbReference type="AlphaFoldDB" id="A0AAD7EI42"/>
<reference evidence="1" key="1">
    <citation type="submission" date="2023-03" db="EMBL/GenBank/DDBJ databases">
        <title>Massive genome expansion in bonnet fungi (Mycena s.s.) driven by repeated elements and novel gene families across ecological guilds.</title>
        <authorList>
            <consortium name="Lawrence Berkeley National Laboratory"/>
            <person name="Harder C.B."/>
            <person name="Miyauchi S."/>
            <person name="Viragh M."/>
            <person name="Kuo A."/>
            <person name="Thoen E."/>
            <person name="Andreopoulos B."/>
            <person name="Lu D."/>
            <person name="Skrede I."/>
            <person name="Drula E."/>
            <person name="Henrissat B."/>
            <person name="Morin E."/>
            <person name="Kohler A."/>
            <person name="Barry K."/>
            <person name="LaButti K."/>
            <person name="Morin E."/>
            <person name="Salamov A."/>
            <person name="Lipzen A."/>
            <person name="Mereny Z."/>
            <person name="Hegedus B."/>
            <person name="Baldrian P."/>
            <person name="Stursova M."/>
            <person name="Weitz H."/>
            <person name="Taylor A."/>
            <person name="Grigoriev I.V."/>
            <person name="Nagy L.G."/>
            <person name="Martin F."/>
            <person name="Kauserud H."/>
        </authorList>
    </citation>
    <scope>NUCLEOTIDE SEQUENCE</scope>
    <source>
        <strain evidence="1">CBHHK002</strain>
    </source>
</reference>
<protein>
    <recommendedName>
        <fullName evidence="3">Protein kinase domain-containing protein</fullName>
    </recommendedName>
</protein>
<gene>
    <name evidence="1" type="ORF">DFH08DRAFT_1030333</name>
</gene>
<comment type="caution">
    <text evidence="1">The sequence shown here is derived from an EMBL/GenBank/DDBJ whole genome shotgun (WGS) entry which is preliminary data.</text>
</comment>
<dbReference type="Proteomes" id="UP001218218">
    <property type="component" value="Unassembled WGS sequence"/>
</dbReference>
<proteinExistence type="predicted"/>
<keyword evidence="2" id="KW-1185">Reference proteome</keyword>
<sequence>MRFPKGKDSSPWIGIHRTFAVIPELSETVPCNPFKVDVFQLGLTMADVIKEYLTLRVFSPVANRMISINPADRPEPAQSLEEFNIIVARISAKKLRAPILGKYGAVTYLAKSVTSVFQKDYPPNTEIREPRWDD</sequence>
<name>A0AAD7EI42_9AGAR</name>
<dbReference type="EMBL" id="JARIHO010000048">
    <property type="protein sequence ID" value="KAJ7323065.1"/>
    <property type="molecule type" value="Genomic_DNA"/>
</dbReference>
<accession>A0AAD7EI42</accession>
<evidence type="ECO:0008006" key="3">
    <source>
        <dbReference type="Google" id="ProtNLM"/>
    </source>
</evidence>
<evidence type="ECO:0000313" key="1">
    <source>
        <dbReference type="EMBL" id="KAJ7323065.1"/>
    </source>
</evidence>
<evidence type="ECO:0000313" key="2">
    <source>
        <dbReference type="Proteomes" id="UP001218218"/>
    </source>
</evidence>
<organism evidence="1 2">
    <name type="scientific">Mycena albidolilacea</name>
    <dbReference type="NCBI Taxonomy" id="1033008"/>
    <lineage>
        <taxon>Eukaryota</taxon>
        <taxon>Fungi</taxon>
        <taxon>Dikarya</taxon>
        <taxon>Basidiomycota</taxon>
        <taxon>Agaricomycotina</taxon>
        <taxon>Agaricomycetes</taxon>
        <taxon>Agaricomycetidae</taxon>
        <taxon>Agaricales</taxon>
        <taxon>Marasmiineae</taxon>
        <taxon>Mycenaceae</taxon>
        <taxon>Mycena</taxon>
    </lineage>
</organism>